<keyword evidence="2" id="KW-1185">Reference proteome</keyword>
<evidence type="ECO:0000313" key="1">
    <source>
        <dbReference type="EMBL" id="KAH7860243.1"/>
    </source>
</evidence>
<proteinExistence type="predicted"/>
<accession>A0ACB7Z338</accession>
<comment type="caution">
    <text evidence="1">The sequence shown here is derived from an EMBL/GenBank/DDBJ whole genome shotgun (WGS) entry which is preliminary data.</text>
</comment>
<name>A0ACB7Z338_9ERIC</name>
<protein>
    <submittedName>
        <fullName evidence="1">Uncharacterized protein</fullName>
    </submittedName>
</protein>
<dbReference type="Proteomes" id="UP000828048">
    <property type="component" value="Chromosome 4"/>
</dbReference>
<organism evidence="1 2">
    <name type="scientific">Vaccinium darrowii</name>
    <dbReference type="NCBI Taxonomy" id="229202"/>
    <lineage>
        <taxon>Eukaryota</taxon>
        <taxon>Viridiplantae</taxon>
        <taxon>Streptophyta</taxon>
        <taxon>Embryophyta</taxon>
        <taxon>Tracheophyta</taxon>
        <taxon>Spermatophyta</taxon>
        <taxon>Magnoliopsida</taxon>
        <taxon>eudicotyledons</taxon>
        <taxon>Gunneridae</taxon>
        <taxon>Pentapetalae</taxon>
        <taxon>asterids</taxon>
        <taxon>Ericales</taxon>
        <taxon>Ericaceae</taxon>
        <taxon>Vaccinioideae</taxon>
        <taxon>Vaccinieae</taxon>
        <taxon>Vaccinium</taxon>
    </lineage>
</organism>
<dbReference type="EMBL" id="CM037154">
    <property type="protein sequence ID" value="KAH7860243.1"/>
    <property type="molecule type" value="Genomic_DNA"/>
</dbReference>
<reference evidence="1 2" key="1">
    <citation type="journal article" date="2021" name="Hortic Res">
        <title>High-quality reference genome and annotation aids understanding of berry development for evergreen blueberry (Vaccinium darrowii).</title>
        <authorList>
            <person name="Yu J."/>
            <person name="Hulse-Kemp A.M."/>
            <person name="Babiker E."/>
            <person name="Staton M."/>
        </authorList>
    </citation>
    <scope>NUCLEOTIDE SEQUENCE [LARGE SCALE GENOMIC DNA]</scope>
    <source>
        <strain evidence="2">cv. NJ 8807/NJ 8810</strain>
        <tissue evidence="1">Young leaf</tissue>
    </source>
</reference>
<evidence type="ECO:0000313" key="2">
    <source>
        <dbReference type="Proteomes" id="UP000828048"/>
    </source>
</evidence>
<sequence>MPSPPSARPARTSGAPGQSSWGTSPPPASSLARRTSCGSHQLALTGWTPWSPIYATKGFRRTARRLTGFGARRPPTSFHQLDSSTGAPTLVPTCESSMRRRCSRFCMSCTKAVVAATQRGGPWPSVESPKAIGGPR</sequence>
<gene>
    <name evidence="1" type="ORF">Vadar_011134</name>
</gene>